<evidence type="ECO:0000313" key="3">
    <source>
        <dbReference type="EMBL" id="TYR75071.1"/>
    </source>
</evidence>
<keyword evidence="1" id="KW-0732">Signal</keyword>
<dbReference type="Proteomes" id="UP000323317">
    <property type="component" value="Unassembled WGS sequence"/>
</dbReference>
<dbReference type="GO" id="GO:0008932">
    <property type="term" value="F:lytic endotransglycosylase activity"/>
    <property type="evidence" value="ECO:0007669"/>
    <property type="project" value="TreeGrafter"/>
</dbReference>
<dbReference type="PANTHER" id="PTHR33734:SF22">
    <property type="entry name" value="MEMBRANE-BOUND LYTIC MUREIN TRANSGLYCOSYLASE D"/>
    <property type="match status" value="1"/>
</dbReference>
<dbReference type="PROSITE" id="PS51782">
    <property type="entry name" value="LYSM"/>
    <property type="match status" value="3"/>
</dbReference>
<evidence type="ECO:0000256" key="1">
    <source>
        <dbReference type="SAM" id="SignalP"/>
    </source>
</evidence>
<feature type="chain" id="PRO_5039267788" evidence="1">
    <location>
        <begin position="24"/>
        <end position="304"/>
    </location>
</feature>
<dbReference type="InterPro" id="IPR036779">
    <property type="entry name" value="LysM_dom_sf"/>
</dbReference>
<proteinExistence type="predicted"/>
<name>A0A5D4KCJ7_9BACI</name>
<evidence type="ECO:0000313" key="4">
    <source>
        <dbReference type="Proteomes" id="UP000323317"/>
    </source>
</evidence>
<accession>A0A5D4KCJ7</accession>
<protein>
    <submittedName>
        <fullName evidence="3">LysM peptidoglycan-binding domain-containing protein</fullName>
    </submittedName>
</protein>
<feature type="domain" description="LysM" evidence="2">
    <location>
        <begin position="72"/>
        <end position="115"/>
    </location>
</feature>
<organism evidence="3 4">
    <name type="scientific">Rossellomorea vietnamensis</name>
    <dbReference type="NCBI Taxonomy" id="218284"/>
    <lineage>
        <taxon>Bacteria</taxon>
        <taxon>Bacillati</taxon>
        <taxon>Bacillota</taxon>
        <taxon>Bacilli</taxon>
        <taxon>Bacillales</taxon>
        <taxon>Bacillaceae</taxon>
        <taxon>Rossellomorea</taxon>
    </lineage>
</organism>
<dbReference type="Pfam" id="PF01476">
    <property type="entry name" value="LysM"/>
    <property type="match status" value="3"/>
</dbReference>
<dbReference type="EMBL" id="VTEH01000008">
    <property type="protein sequence ID" value="TYR75071.1"/>
    <property type="molecule type" value="Genomic_DNA"/>
</dbReference>
<dbReference type="RefSeq" id="WP_148946995.1">
    <property type="nucleotide sequence ID" value="NZ_JBNIKK010000003.1"/>
</dbReference>
<dbReference type="AlphaFoldDB" id="A0A5D4KCJ7"/>
<dbReference type="InterPro" id="IPR018392">
    <property type="entry name" value="LysM"/>
</dbReference>
<feature type="domain" description="LysM" evidence="2">
    <location>
        <begin position="117"/>
        <end position="160"/>
    </location>
</feature>
<reference evidence="3 4" key="1">
    <citation type="submission" date="2019-08" db="EMBL/GenBank/DDBJ databases">
        <title>Bacillus genomes from the desert of Cuatro Cienegas, Coahuila.</title>
        <authorList>
            <person name="Olmedo-Alvarez G."/>
        </authorList>
    </citation>
    <scope>NUCLEOTIDE SEQUENCE [LARGE SCALE GENOMIC DNA]</scope>
    <source>
        <strain evidence="3 4">CH40_1T</strain>
    </source>
</reference>
<comment type="caution">
    <text evidence="3">The sequence shown here is derived from an EMBL/GenBank/DDBJ whole genome shotgun (WGS) entry which is preliminary data.</text>
</comment>
<sequence>MKKTFIKSAAIALALSAFSLTHAEAEHFHLIKKGDTLWSLSQRYGMTVEQLKESNELTSNIIYAGKQLEIQKIIKVKKGDTLWSIAKKHGTTVHQLKHVNGLKSDTIFSGQKLEVPTVILIRSGDTLWSISQKYGISVEELRRNNGLKNNLIFAGQLLKVNQMQTYPAAYDAEKVRLHVPLHSGFIFTPEEPRTYILQFNNDDNYFARVEVLDSQTDIKNVRMNAEDQLASLGAVTELRTQNSLPFYENAHFFLHSQNTKVQTAIGVKSVDGKILKFTIHYPNEEESEAVYPAMLKILQEITIK</sequence>
<evidence type="ECO:0000259" key="2">
    <source>
        <dbReference type="PROSITE" id="PS51782"/>
    </source>
</evidence>
<feature type="signal peptide" evidence="1">
    <location>
        <begin position="1"/>
        <end position="23"/>
    </location>
</feature>
<feature type="domain" description="LysM" evidence="2">
    <location>
        <begin position="27"/>
        <end position="70"/>
    </location>
</feature>
<gene>
    <name evidence="3" type="ORF">FZC79_11675</name>
</gene>
<dbReference type="PANTHER" id="PTHR33734">
    <property type="entry name" value="LYSM DOMAIN-CONTAINING GPI-ANCHORED PROTEIN 2"/>
    <property type="match status" value="1"/>
</dbReference>
<dbReference type="SUPFAM" id="SSF54106">
    <property type="entry name" value="LysM domain"/>
    <property type="match status" value="3"/>
</dbReference>
<dbReference type="CDD" id="cd00118">
    <property type="entry name" value="LysM"/>
    <property type="match status" value="3"/>
</dbReference>
<dbReference type="Gene3D" id="3.10.350.10">
    <property type="entry name" value="LysM domain"/>
    <property type="match status" value="3"/>
</dbReference>
<dbReference type="SMART" id="SM00257">
    <property type="entry name" value="LysM"/>
    <property type="match status" value="3"/>
</dbReference>